<feature type="signal peptide" evidence="1">
    <location>
        <begin position="1"/>
        <end position="22"/>
    </location>
</feature>
<keyword evidence="3" id="KW-1185">Reference proteome</keyword>
<accession>A0A553GW36</accession>
<proteinExistence type="predicted"/>
<reference evidence="2 3" key="1">
    <citation type="submission" date="2019-07" db="EMBL/GenBank/DDBJ databases">
        <title>Pseudomonas mangiferae sp. nov., isolated from bark of mango tree in Thailand.</title>
        <authorList>
            <person name="Srisuk N."/>
            <person name="Anurat P."/>
        </authorList>
    </citation>
    <scope>NUCLEOTIDE SEQUENCE [LARGE SCALE GENOMIC DNA]</scope>
    <source>
        <strain evidence="2 3">DMKU_BBB3-04</strain>
    </source>
</reference>
<evidence type="ECO:0000313" key="2">
    <source>
        <dbReference type="EMBL" id="TRX73722.1"/>
    </source>
</evidence>
<gene>
    <name evidence="2" type="ORF">FM069_16445</name>
</gene>
<keyword evidence="1" id="KW-0732">Signal</keyword>
<comment type="caution">
    <text evidence="2">The sequence shown here is derived from an EMBL/GenBank/DDBJ whole genome shotgun (WGS) entry which is preliminary data.</text>
</comment>
<protein>
    <submittedName>
        <fullName evidence="2">Uncharacterized protein</fullName>
    </submittedName>
</protein>
<dbReference type="EMBL" id="VJOY01000012">
    <property type="protein sequence ID" value="TRX73722.1"/>
    <property type="molecule type" value="Genomic_DNA"/>
</dbReference>
<evidence type="ECO:0000313" key="3">
    <source>
        <dbReference type="Proteomes" id="UP000315235"/>
    </source>
</evidence>
<organism evidence="2 3">
    <name type="scientific">Pseudomonas mangiferae</name>
    <dbReference type="NCBI Taxonomy" id="2593654"/>
    <lineage>
        <taxon>Bacteria</taxon>
        <taxon>Pseudomonadati</taxon>
        <taxon>Pseudomonadota</taxon>
        <taxon>Gammaproteobacteria</taxon>
        <taxon>Pseudomonadales</taxon>
        <taxon>Pseudomonadaceae</taxon>
        <taxon>Pseudomonas</taxon>
    </lineage>
</organism>
<name>A0A553GW36_9PSED</name>
<feature type="chain" id="PRO_5021889794" evidence="1">
    <location>
        <begin position="23"/>
        <end position="172"/>
    </location>
</feature>
<dbReference type="AlphaFoldDB" id="A0A553GW36"/>
<sequence>MKTAHFLPLLALLAGVQPMARAEADNPNLLPGLFPREPFQYRAFAQYEGGSLGTDVSFEVPGDKRLVIETVSIRLETPHDQQATSVSVRTDVNGVTAWHEIPFSKSATFTTAFRTTINLYTGASPVRLYADPGSTVYVLTQRDVSTCPSDCGASSVFLSGYLVSAFSPSLAP</sequence>
<evidence type="ECO:0000256" key="1">
    <source>
        <dbReference type="SAM" id="SignalP"/>
    </source>
</evidence>
<dbReference type="Proteomes" id="UP000315235">
    <property type="component" value="Unassembled WGS sequence"/>
</dbReference>
<dbReference type="RefSeq" id="WP_143489457.1">
    <property type="nucleotide sequence ID" value="NZ_VJOY01000012.1"/>
</dbReference>